<evidence type="ECO:0000313" key="4">
    <source>
        <dbReference type="Proteomes" id="UP000234323"/>
    </source>
</evidence>
<feature type="domain" description="C2H2-type" evidence="2">
    <location>
        <begin position="307"/>
        <end position="335"/>
    </location>
</feature>
<evidence type="ECO:0000259" key="2">
    <source>
        <dbReference type="PROSITE" id="PS50157"/>
    </source>
</evidence>
<protein>
    <recommendedName>
        <fullName evidence="2">C2H2-type domain-containing protein</fullName>
    </recommendedName>
</protein>
<dbReference type="PROSITE" id="PS00028">
    <property type="entry name" value="ZINC_FINGER_C2H2_1"/>
    <property type="match status" value="1"/>
</dbReference>
<dbReference type="PANTHER" id="PTHR46954:SF1">
    <property type="entry name" value="C2H2-TYPE DOMAIN-CONTAINING PROTEIN"/>
    <property type="match status" value="1"/>
</dbReference>
<organism evidence="3 4">
    <name type="scientific">Rhizophagus irregularis</name>
    <dbReference type="NCBI Taxonomy" id="588596"/>
    <lineage>
        <taxon>Eukaryota</taxon>
        <taxon>Fungi</taxon>
        <taxon>Fungi incertae sedis</taxon>
        <taxon>Mucoromycota</taxon>
        <taxon>Glomeromycotina</taxon>
        <taxon>Glomeromycetes</taxon>
        <taxon>Glomerales</taxon>
        <taxon>Glomeraceae</taxon>
        <taxon>Rhizophagus</taxon>
    </lineage>
</organism>
<dbReference type="EMBL" id="LLXI01000558">
    <property type="protein sequence ID" value="PKY47576.1"/>
    <property type="molecule type" value="Genomic_DNA"/>
</dbReference>
<proteinExistence type="predicted"/>
<accession>A0A2I1GLQ4</accession>
<evidence type="ECO:0000256" key="1">
    <source>
        <dbReference type="PROSITE-ProRule" id="PRU00042"/>
    </source>
</evidence>
<evidence type="ECO:0000313" key="3">
    <source>
        <dbReference type="EMBL" id="PKY47576.1"/>
    </source>
</evidence>
<dbReference type="VEuPathDB" id="FungiDB:RhiirFUN_000973"/>
<dbReference type="Proteomes" id="UP000234323">
    <property type="component" value="Unassembled WGS sequence"/>
</dbReference>
<dbReference type="PROSITE" id="PS50157">
    <property type="entry name" value="ZINC_FINGER_C2H2_2"/>
    <property type="match status" value="1"/>
</dbReference>
<dbReference type="InterPro" id="IPR013087">
    <property type="entry name" value="Znf_C2H2_type"/>
</dbReference>
<keyword evidence="1" id="KW-0863">Zinc-finger</keyword>
<dbReference type="PANTHER" id="PTHR46954">
    <property type="entry name" value="C2H2-TYPE DOMAIN-CONTAINING PROTEIN"/>
    <property type="match status" value="1"/>
</dbReference>
<dbReference type="AlphaFoldDB" id="A0A2I1GLQ4"/>
<keyword evidence="4" id="KW-1185">Reference proteome</keyword>
<dbReference type="VEuPathDB" id="FungiDB:RhiirA1_478451"/>
<sequence length="430" mass="49598">MAILENNIVEKYDSPAIEENYQQYMSKSCLQIYLLPRHSNSTQVKHHHHPALIRNVAVSRNEMNSHEDGYYCLAGARQFAETFPENSIIISQDDKAKVPLGIPAVGRTFSTVQSQNQPVSIPDHDFPVSSKHKLIPSVYLVIDPTDTNESMRSGCLAIFVQPELWLSTTTSSHIYDLKKIQYLQNFQASFLDNNNMHHPILVLLVDGGPDENPRHLKNIKEYCQYFRSADLDYMAVCTHAPGQFAYNPVERTATLLAQNDGFLPSVSKGHDNHFLNPIHILEYFDILLIPKYDQHCPSISSELHQRLCCNLCGKYFPTLSFISEHKKEIHAHKRSLYNSRYIQNSRTYEDVLNNLPYVEIARRIIQPKLWNLGKKVAGRKLRTRFWNLGCQKKTTNQTLEFRLPDENYELDFGIMLLTTQTLEFRLPADF</sequence>
<gene>
    <name evidence="3" type="ORF">RhiirA4_462822</name>
</gene>
<keyword evidence="1" id="KW-0862">Zinc</keyword>
<reference evidence="3 4" key="1">
    <citation type="submission" date="2015-10" db="EMBL/GenBank/DDBJ databases">
        <title>Genome analyses suggest a sexual origin of heterokaryosis in a supposedly ancient asexual fungus.</title>
        <authorList>
            <person name="Ropars J."/>
            <person name="Sedzielewska K."/>
            <person name="Noel J."/>
            <person name="Charron P."/>
            <person name="Farinelli L."/>
            <person name="Marton T."/>
            <person name="Kruger M."/>
            <person name="Pelin A."/>
            <person name="Brachmann A."/>
            <person name="Corradi N."/>
        </authorList>
    </citation>
    <scope>NUCLEOTIDE SEQUENCE [LARGE SCALE GENOMIC DNA]</scope>
    <source>
        <strain evidence="3 4">A4</strain>
    </source>
</reference>
<name>A0A2I1GLQ4_9GLOM</name>
<dbReference type="GO" id="GO:0008270">
    <property type="term" value="F:zinc ion binding"/>
    <property type="evidence" value="ECO:0007669"/>
    <property type="project" value="UniProtKB-KW"/>
</dbReference>
<comment type="caution">
    <text evidence="3">The sequence shown here is derived from an EMBL/GenBank/DDBJ whole genome shotgun (WGS) entry which is preliminary data.</text>
</comment>
<keyword evidence="1" id="KW-0479">Metal-binding</keyword>